<evidence type="ECO:0000313" key="1">
    <source>
        <dbReference type="EMBL" id="GAA0733218.1"/>
    </source>
</evidence>
<gene>
    <name evidence="1" type="ORF">GCM10009430_47200</name>
</gene>
<name>A0ABN1J9Q3_9FLAO</name>
<protein>
    <submittedName>
        <fullName evidence="1">Class I SAM-dependent methyltransferase</fullName>
    </submittedName>
</protein>
<keyword evidence="1" id="KW-0808">Transferase</keyword>
<dbReference type="Proteomes" id="UP001501758">
    <property type="component" value="Unassembled WGS sequence"/>
</dbReference>
<accession>A0ABN1J9Q3</accession>
<dbReference type="GO" id="GO:0008168">
    <property type="term" value="F:methyltransferase activity"/>
    <property type="evidence" value="ECO:0007669"/>
    <property type="project" value="UniProtKB-KW"/>
</dbReference>
<proteinExistence type="predicted"/>
<reference evidence="1 2" key="1">
    <citation type="journal article" date="2019" name="Int. J. Syst. Evol. Microbiol.">
        <title>The Global Catalogue of Microorganisms (GCM) 10K type strain sequencing project: providing services to taxonomists for standard genome sequencing and annotation.</title>
        <authorList>
            <consortium name="The Broad Institute Genomics Platform"/>
            <consortium name="The Broad Institute Genome Sequencing Center for Infectious Disease"/>
            <person name="Wu L."/>
            <person name="Ma J."/>
        </authorList>
    </citation>
    <scope>NUCLEOTIDE SEQUENCE [LARGE SCALE GENOMIC DNA]</scope>
    <source>
        <strain evidence="1 2">JCM 15974</strain>
    </source>
</reference>
<keyword evidence="2" id="KW-1185">Reference proteome</keyword>
<comment type="caution">
    <text evidence="1">The sequence shown here is derived from an EMBL/GenBank/DDBJ whole genome shotgun (WGS) entry which is preliminary data.</text>
</comment>
<dbReference type="GO" id="GO:0032259">
    <property type="term" value="P:methylation"/>
    <property type="evidence" value="ECO:0007669"/>
    <property type="project" value="UniProtKB-KW"/>
</dbReference>
<keyword evidence="1" id="KW-0489">Methyltransferase</keyword>
<organism evidence="1 2">
    <name type="scientific">Aquimarina litoralis</name>
    <dbReference type="NCBI Taxonomy" id="584605"/>
    <lineage>
        <taxon>Bacteria</taxon>
        <taxon>Pseudomonadati</taxon>
        <taxon>Bacteroidota</taxon>
        <taxon>Flavobacteriia</taxon>
        <taxon>Flavobacteriales</taxon>
        <taxon>Flavobacteriaceae</taxon>
        <taxon>Aquimarina</taxon>
    </lineage>
</organism>
<evidence type="ECO:0000313" key="2">
    <source>
        <dbReference type="Proteomes" id="UP001501758"/>
    </source>
</evidence>
<dbReference type="EMBL" id="BAAAGE010000007">
    <property type="protein sequence ID" value="GAA0733218.1"/>
    <property type="molecule type" value="Genomic_DNA"/>
</dbReference>
<sequence length="191" mass="22559">MLFKIKSYFLFLVKSTNQHGVHSPFVYNLVTKCFYNRTKRKSYEKIQSIISKKSSISITLNSAKLLNRTIPYFDYKKVLVLKKKPDTIVQIISENNEISTYTSFQNNVTFDLVFLEINYFMSNIDILDAILENTHNDSLLLINSIRYTKKNFDIWNTIQKHPKVTVTIDTYSLGFVFFRTEQAKEHFIIRK</sequence>